<feature type="compositionally biased region" description="Pro residues" evidence="5">
    <location>
        <begin position="252"/>
        <end position="265"/>
    </location>
</feature>
<dbReference type="OMA" id="NIPAGEW"/>
<dbReference type="GO" id="GO:0016925">
    <property type="term" value="P:protein sumoylation"/>
    <property type="evidence" value="ECO:0007669"/>
    <property type="project" value="TreeGrafter"/>
</dbReference>
<dbReference type="PROSITE" id="PS51044">
    <property type="entry name" value="ZF_SP_RING"/>
    <property type="match status" value="1"/>
</dbReference>
<feature type="compositionally biased region" description="Polar residues" evidence="5">
    <location>
        <begin position="228"/>
        <end position="242"/>
    </location>
</feature>
<evidence type="ECO:0000256" key="3">
    <source>
        <dbReference type="ARBA" id="ARBA00022833"/>
    </source>
</evidence>
<accession>B2W5D3</accession>
<feature type="compositionally biased region" description="Low complexity" evidence="5">
    <location>
        <begin position="52"/>
        <end position="67"/>
    </location>
</feature>
<evidence type="ECO:0000259" key="6">
    <source>
        <dbReference type="PROSITE" id="PS51044"/>
    </source>
</evidence>
<dbReference type="InParanoid" id="B2W5D3"/>
<evidence type="ECO:0000256" key="2">
    <source>
        <dbReference type="ARBA" id="ARBA00022771"/>
    </source>
</evidence>
<dbReference type="OrthoDB" id="27975at2759"/>
<keyword evidence="2 4" id="KW-0863">Zinc-finger</keyword>
<feature type="domain" description="SP-RING-type" evidence="6">
    <location>
        <begin position="957"/>
        <end position="1048"/>
    </location>
</feature>
<feature type="compositionally biased region" description="Basic residues" evidence="5">
    <location>
        <begin position="86"/>
        <end position="96"/>
    </location>
</feature>
<dbReference type="GO" id="GO:0000785">
    <property type="term" value="C:chromatin"/>
    <property type="evidence" value="ECO:0007669"/>
    <property type="project" value="TreeGrafter"/>
</dbReference>
<feature type="compositionally biased region" description="Low complexity" evidence="5">
    <location>
        <begin position="570"/>
        <end position="591"/>
    </location>
</feature>
<evidence type="ECO:0000313" key="8">
    <source>
        <dbReference type="Proteomes" id="UP000001471"/>
    </source>
</evidence>
<feature type="compositionally biased region" description="Low complexity" evidence="5">
    <location>
        <begin position="652"/>
        <end position="665"/>
    </location>
</feature>
<sequence length="1125" mass="127048">MVHNRLPPQDKNATAQTLDYALGNLGGRRKSWMLPPGGGGGVGASTVAVTTVTTPTTPGATGRGAAPISSPIDPAELTTNPLPFKVRGRVRPRKHGVQLPKRPTIKPPSRRQSESVSNSTSPQLPNVTVRHNSASHAPSGVNSVFPSPAPSEENMGNAAATPTTVADMFQPMYVPDTPTEAASIDTARRESLGNVQHDNMPSTTTVRPMSTHVSSPIVERTPSVGGHANNQMPSPQLAQGVQFQDPRANRTPPQPHPPFAPPRPLSRPSSRPSLPPPSPVVAQNATVPTPRSTPQIPSISPHEWYTVDDCRRLLDAFCPPSSATPINNLNGLRMRVLRDAVESADWTYLTMHQFYCMFTYCPNQLPHSVRNMPDLEVAIDVMAQALSNNMTLTPFYLQFFSTFPYHRLFFLCIMRRIWPVNDLAIKTPFEEKALAIFSQNQMSFRRQTLGQHQNQTEGQTYEAFASALKQLVETLSLAGHQNSVSPLQQQQQLQQEQQNQYQVQRERQRQYQEQQQQLHQERLRQDELRKAQLRQQHQQLRQIYQEQQLLQQQQHPQEQARGELIRTEQQHQAPLQRERQQQQQIQQQHQVLEQRQQLPPGVFRPNYPLAQLPPPSAILPSQTQQQSPIHQFQPEPLNLQLPPWPTSNPQFQVQQPATPQLPTPQSADSQVQAPQFANPQIQVSTNTHVQHNYPASFGNRPEISRLNTSFNPLAVIQQSRTRPRPVASNSRGTPLLPPAGWQQPLQREPNPVRFSLHQANLQSPVLRAKTISSPLYIFQDGFMRRPERPSNPSLSVEKWNFTVCREDMNRLPRSNCAGGEVAREIDQNSKLIRLRCIKWGKPEDPSDAAWAAADTKWIPRSYFSLNGHHLEQRKKLHHGKDMPIDITDLVTEGENTLEFTVLTSINDTAHHAYSIGVETVGVATHDSIRGQVTNQNYVPSEKVLAAIQDQLSKSTNDDDDIAVVSDSTLTITLFDPFYQSRFCDIPVRAKSCLHNNCFDLETFLSTRTRKADASVADQWRCPICRGDARPHTLLVDGFVKEICEDLPKRGLGGTRAVVVEKNGRWEPKKEVREGVCDDDVEARDRDRDREREREKREREREKKEREREKKRSFVPDDVEVIDLCD</sequence>
<feature type="region of interest" description="Disordered" evidence="5">
    <location>
        <begin position="568"/>
        <end position="591"/>
    </location>
</feature>
<dbReference type="KEGG" id="ptrr:6343075"/>
<dbReference type="GO" id="GO:0061665">
    <property type="term" value="F:SUMO ligase activity"/>
    <property type="evidence" value="ECO:0007669"/>
    <property type="project" value="TreeGrafter"/>
</dbReference>
<proteinExistence type="predicted"/>
<feature type="region of interest" description="Disordered" evidence="5">
    <location>
        <begin position="1080"/>
        <end position="1112"/>
    </location>
</feature>
<protein>
    <recommendedName>
        <fullName evidence="6">SP-RING-type domain-containing protein</fullName>
    </recommendedName>
</protein>
<feature type="compositionally biased region" description="Polar residues" evidence="5">
    <location>
        <begin position="281"/>
        <end position="298"/>
    </location>
</feature>
<gene>
    <name evidence="7" type="ORF">PTRG_04833</name>
</gene>
<dbReference type="InterPro" id="IPR004181">
    <property type="entry name" value="Znf_MIZ"/>
</dbReference>
<keyword evidence="1" id="KW-0479">Metal-binding</keyword>
<dbReference type="Pfam" id="PF02891">
    <property type="entry name" value="zf-MIZ"/>
    <property type="match status" value="1"/>
</dbReference>
<reference evidence="8" key="1">
    <citation type="journal article" date="2013" name="G3 (Bethesda)">
        <title>Comparative genomics of a plant-pathogenic fungus, Pyrenophora tritici-repentis, reveals transduplication and the impact of repeat elements on pathogenicity and population divergence.</title>
        <authorList>
            <person name="Manning V.A."/>
            <person name="Pandelova I."/>
            <person name="Dhillon B."/>
            <person name="Wilhelm L.J."/>
            <person name="Goodwin S.B."/>
            <person name="Berlin A.M."/>
            <person name="Figueroa M."/>
            <person name="Freitag M."/>
            <person name="Hane J.K."/>
            <person name="Henrissat B."/>
            <person name="Holman W.H."/>
            <person name="Kodira C.D."/>
            <person name="Martin J."/>
            <person name="Oliver R.P."/>
            <person name="Robbertse B."/>
            <person name="Schackwitz W."/>
            <person name="Schwartz D.C."/>
            <person name="Spatafora J.W."/>
            <person name="Turgeon B.G."/>
            <person name="Yandava C."/>
            <person name="Young S."/>
            <person name="Zhou S."/>
            <person name="Zeng Q."/>
            <person name="Grigoriev I.V."/>
            <person name="Ma L.-J."/>
            <person name="Ciuffetti L.M."/>
        </authorList>
    </citation>
    <scope>NUCLEOTIDE SEQUENCE [LARGE SCALE GENOMIC DNA]</scope>
    <source>
        <strain evidence="8">Pt-1C-BFP</strain>
    </source>
</reference>
<feature type="compositionally biased region" description="Polar residues" evidence="5">
    <location>
        <begin position="114"/>
        <end position="145"/>
    </location>
</feature>
<dbReference type="PANTHER" id="PTHR10782">
    <property type="entry name" value="ZINC FINGER MIZ DOMAIN-CONTAINING PROTEIN"/>
    <property type="match status" value="1"/>
</dbReference>
<evidence type="ECO:0000256" key="4">
    <source>
        <dbReference type="PROSITE-ProRule" id="PRU00452"/>
    </source>
</evidence>
<feature type="compositionally biased region" description="Polar residues" evidence="5">
    <location>
        <begin position="193"/>
        <end position="214"/>
    </location>
</feature>
<dbReference type="Gene3D" id="3.30.40.10">
    <property type="entry name" value="Zinc/RING finger domain, C3HC4 (zinc finger)"/>
    <property type="match status" value="1"/>
</dbReference>
<dbReference type="GeneID" id="6343075"/>
<feature type="region of interest" description="Disordered" evidence="5">
    <location>
        <begin position="190"/>
        <end position="300"/>
    </location>
</feature>
<dbReference type="eggNOG" id="KOG2169">
    <property type="taxonomic scope" value="Eukaryota"/>
</dbReference>
<dbReference type="Proteomes" id="UP000001471">
    <property type="component" value="Unassembled WGS sequence"/>
</dbReference>
<dbReference type="HOGENOM" id="CLU_004153_2_0_1"/>
<evidence type="ECO:0000313" key="7">
    <source>
        <dbReference type="EMBL" id="EDU47740.1"/>
    </source>
</evidence>
<dbReference type="STRING" id="426418.B2W5D3"/>
<dbReference type="EMBL" id="DS231618">
    <property type="protein sequence ID" value="EDU47740.1"/>
    <property type="molecule type" value="Genomic_DNA"/>
</dbReference>
<feature type="region of interest" description="Disordered" evidence="5">
    <location>
        <begin position="717"/>
        <end position="741"/>
    </location>
</feature>
<evidence type="ECO:0000256" key="5">
    <source>
        <dbReference type="SAM" id="MobiDB-lite"/>
    </source>
</evidence>
<evidence type="ECO:0000256" key="1">
    <source>
        <dbReference type="ARBA" id="ARBA00022723"/>
    </source>
</evidence>
<dbReference type="AlphaFoldDB" id="B2W5D3"/>
<organism evidence="7 8">
    <name type="scientific">Pyrenophora tritici-repentis (strain Pt-1C-BFP)</name>
    <name type="common">Wheat tan spot fungus</name>
    <name type="synonym">Drechslera tritici-repentis</name>
    <dbReference type="NCBI Taxonomy" id="426418"/>
    <lineage>
        <taxon>Eukaryota</taxon>
        <taxon>Fungi</taxon>
        <taxon>Dikarya</taxon>
        <taxon>Ascomycota</taxon>
        <taxon>Pezizomycotina</taxon>
        <taxon>Dothideomycetes</taxon>
        <taxon>Pleosporomycetidae</taxon>
        <taxon>Pleosporales</taxon>
        <taxon>Pleosporineae</taxon>
        <taxon>Pleosporaceae</taxon>
        <taxon>Pyrenophora</taxon>
    </lineage>
</organism>
<keyword evidence="3" id="KW-0862">Zinc</keyword>
<feature type="region of interest" description="Disordered" evidence="5">
    <location>
        <begin position="642"/>
        <end position="667"/>
    </location>
</feature>
<feature type="compositionally biased region" description="Basic and acidic residues" evidence="5">
    <location>
        <begin position="1082"/>
        <end position="1112"/>
    </location>
</feature>
<name>B2W5D3_PYRTR</name>
<feature type="region of interest" description="Disordered" evidence="5">
    <location>
        <begin position="52"/>
        <end position="157"/>
    </location>
</feature>
<dbReference type="PANTHER" id="PTHR10782:SF4">
    <property type="entry name" value="TONALLI, ISOFORM E"/>
    <property type="match status" value="1"/>
</dbReference>
<dbReference type="RefSeq" id="XP_001935166.2">
    <property type="nucleotide sequence ID" value="XM_001935131.2"/>
</dbReference>
<dbReference type="InterPro" id="IPR013083">
    <property type="entry name" value="Znf_RING/FYVE/PHD"/>
</dbReference>
<dbReference type="GO" id="GO:0008270">
    <property type="term" value="F:zinc ion binding"/>
    <property type="evidence" value="ECO:0007669"/>
    <property type="project" value="UniProtKB-KW"/>
</dbReference>